<evidence type="ECO:0000313" key="1">
    <source>
        <dbReference type="EMBL" id="KAI2382851.1"/>
    </source>
</evidence>
<reference evidence="1" key="1">
    <citation type="journal article" date="2022" name="bioRxiv">
        <title>Population genetic analysis of Ophidiomyces ophidiicola, the causative agent of snake fungal disease, indicates recent introductions to the USA.</title>
        <authorList>
            <person name="Ladner J.T."/>
            <person name="Palmer J.M."/>
            <person name="Ettinger C.L."/>
            <person name="Stajich J.E."/>
            <person name="Farrell T.M."/>
            <person name="Glorioso B.M."/>
            <person name="Lawson B."/>
            <person name="Price S.J."/>
            <person name="Stengle A.G."/>
            <person name="Grear D.A."/>
            <person name="Lorch J.M."/>
        </authorList>
    </citation>
    <scope>NUCLEOTIDE SEQUENCE</scope>
    <source>
        <strain evidence="1">NWHC 24266-5</strain>
    </source>
</reference>
<organism evidence="1">
    <name type="scientific">Ophidiomyces ophidiicola</name>
    <dbReference type="NCBI Taxonomy" id="1387563"/>
    <lineage>
        <taxon>Eukaryota</taxon>
        <taxon>Fungi</taxon>
        <taxon>Dikarya</taxon>
        <taxon>Ascomycota</taxon>
        <taxon>Pezizomycotina</taxon>
        <taxon>Eurotiomycetes</taxon>
        <taxon>Eurotiomycetidae</taxon>
        <taxon>Onygenales</taxon>
        <taxon>Onygenaceae</taxon>
        <taxon>Ophidiomyces</taxon>
    </lineage>
</organism>
<accession>A0ACB8UQH3</accession>
<comment type="caution">
    <text evidence="1">The sequence shown here is derived from an EMBL/GenBank/DDBJ whole genome shotgun (WGS) entry which is preliminary data.</text>
</comment>
<protein>
    <submittedName>
        <fullName evidence="1">Pre-60S factor rei1</fullName>
    </submittedName>
</protein>
<proteinExistence type="predicted"/>
<gene>
    <name evidence="1" type="primary">REI1</name>
    <name evidence="1" type="ORF">LOY88_005682</name>
</gene>
<dbReference type="EMBL" id="JALBCA010000106">
    <property type="protein sequence ID" value="KAI2382851.1"/>
    <property type="molecule type" value="Genomic_DNA"/>
</dbReference>
<sequence length="505" mass="56583">MPPPQDSVGAPSTHPFTCNTCQVAFRGSDAQRAHMRGDWHRYNLKRRVASLPPLSSETFADKVLTVQASNSAAAARATFERTCAACQKTYFSENAFINHMGSQKHRLKEAISKKNGTLLDDSASVVSGTFSMGEPINAPTNVISPETIVEEEFSTIIEGMKDTSLDVEDPVLGRTHRPSQSQVNDRRHPSIANEMAISRCLFCNCDSSDIHESISHMHKSHGMFIPEQDYLVDLTGLIKYLQAKVIQNNECLYCHKLKSTVPGIQTHMRDKGHCMIAFESEEEMIEIGQFYDFTGTYSDDEDEPLERRAGLPNGATGEDDGWETDTSVSSVDSAELGAMPIDDHSHLYSKLSKHKHHSNEPRSHRSVDGFHSHAHEHSRAVFYSDFELHLPSGRTAGHRSLAKYYKQNLQHHPPPAEQTRQKAIEAGPADNEEEESTNSHNSNRALVSRANGGIGMLGATASQKREVRAAEVRDRKREKRSMRDFQWSISKRSNHQKHFRDPLLQ</sequence>
<name>A0ACB8UQH3_9EURO</name>